<name>A0AAX4I1J6_9PEZI</name>
<sequence>MVSPQDRLVQGEWGGSAWSGTCTGFAPTNSPPCRQNSLGTSVWPKAPVSPTSAVNTEAPIPIVDSHISTSHSPYFPHHTNPLDKTRDSVPDTTDLCSLHRAPPSPFFSPSALGSCSVTRLLAPLLEDPSRQKRAANHPSERVLHLDRLTRSALVDKSYLSIY</sequence>
<dbReference type="EMBL" id="CP137306">
    <property type="protein sequence ID" value="WQF77227.1"/>
    <property type="molecule type" value="Genomic_DNA"/>
</dbReference>
<keyword evidence="2" id="KW-1185">Reference proteome</keyword>
<evidence type="ECO:0000313" key="1">
    <source>
        <dbReference type="EMBL" id="WQF77227.1"/>
    </source>
</evidence>
<reference evidence="2" key="1">
    <citation type="journal article" date="2023" name="bioRxiv">
        <title>Complete genome of the Medicago anthracnose fungus, Colletotrichum destructivum, reveals a mini-chromosome-like region within a core chromosome.</title>
        <authorList>
            <person name="Lapalu N."/>
            <person name="Simon A."/>
            <person name="Lu A."/>
            <person name="Plaumann P.-L."/>
            <person name="Amselem J."/>
            <person name="Pigne S."/>
            <person name="Auger A."/>
            <person name="Koch C."/>
            <person name="Dallery J.-F."/>
            <person name="O'Connell R.J."/>
        </authorList>
    </citation>
    <scope>NUCLEOTIDE SEQUENCE [LARGE SCALE GENOMIC DNA]</scope>
    <source>
        <strain evidence="2">CBS 520.97</strain>
    </source>
</reference>
<proteinExistence type="predicted"/>
<organism evidence="1 2">
    <name type="scientific">Colletotrichum destructivum</name>
    <dbReference type="NCBI Taxonomy" id="34406"/>
    <lineage>
        <taxon>Eukaryota</taxon>
        <taxon>Fungi</taxon>
        <taxon>Dikarya</taxon>
        <taxon>Ascomycota</taxon>
        <taxon>Pezizomycotina</taxon>
        <taxon>Sordariomycetes</taxon>
        <taxon>Hypocreomycetidae</taxon>
        <taxon>Glomerellales</taxon>
        <taxon>Glomerellaceae</taxon>
        <taxon>Colletotrichum</taxon>
        <taxon>Colletotrichum destructivum species complex</taxon>
    </lineage>
</organism>
<accession>A0AAX4I1J6</accession>
<protein>
    <submittedName>
        <fullName evidence="1">Uncharacterized protein</fullName>
    </submittedName>
</protein>
<dbReference type="GeneID" id="87938744"/>
<dbReference type="RefSeq" id="XP_062774451.1">
    <property type="nucleotide sequence ID" value="XM_062918400.1"/>
</dbReference>
<evidence type="ECO:0000313" key="2">
    <source>
        <dbReference type="Proteomes" id="UP001322277"/>
    </source>
</evidence>
<dbReference type="KEGG" id="cdet:87938744"/>
<dbReference type="Proteomes" id="UP001322277">
    <property type="component" value="Chromosome 2"/>
</dbReference>
<gene>
    <name evidence="1" type="ORF">CDEST_02241</name>
</gene>
<dbReference type="AlphaFoldDB" id="A0AAX4I1J6"/>